<evidence type="ECO:0000313" key="1">
    <source>
        <dbReference type="EMBL" id="KAK0636989.1"/>
    </source>
</evidence>
<evidence type="ECO:0000313" key="2">
    <source>
        <dbReference type="Proteomes" id="UP001174934"/>
    </source>
</evidence>
<sequence>MAWLTTFSDAGCGSRLQSFTIGNLNQCHAASPFLSYTTSNVAQSFLNRGLCLQVWSTNNCQHSSITQIESVALSNAGSNCHTAYSA</sequence>
<accession>A0AA39XMX3</accession>
<name>A0AA39XMX3_9PEZI</name>
<dbReference type="AlphaFoldDB" id="A0AA39XMX3"/>
<gene>
    <name evidence="1" type="ORF">B0T17DRAFT_613639</name>
</gene>
<organism evidence="1 2">
    <name type="scientific">Bombardia bombarda</name>
    <dbReference type="NCBI Taxonomy" id="252184"/>
    <lineage>
        <taxon>Eukaryota</taxon>
        <taxon>Fungi</taxon>
        <taxon>Dikarya</taxon>
        <taxon>Ascomycota</taxon>
        <taxon>Pezizomycotina</taxon>
        <taxon>Sordariomycetes</taxon>
        <taxon>Sordariomycetidae</taxon>
        <taxon>Sordariales</taxon>
        <taxon>Lasiosphaeriaceae</taxon>
        <taxon>Bombardia</taxon>
    </lineage>
</organism>
<dbReference type="Proteomes" id="UP001174934">
    <property type="component" value="Unassembled WGS sequence"/>
</dbReference>
<proteinExistence type="predicted"/>
<reference evidence="1" key="1">
    <citation type="submission" date="2023-06" db="EMBL/GenBank/DDBJ databases">
        <title>Genome-scale phylogeny and comparative genomics of the fungal order Sordariales.</title>
        <authorList>
            <consortium name="Lawrence Berkeley National Laboratory"/>
            <person name="Hensen N."/>
            <person name="Bonometti L."/>
            <person name="Westerberg I."/>
            <person name="Brannstrom I.O."/>
            <person name="Guillou S."/>
            <person name="Cros-Aarteil S."/>
            <person name="Calhoun S."/>
            <person name="Haridas S."/>
            <person name="Kuo A."/>
            <person name="Mondo S."/>
            <person name="Pangilinan J."/>
            <person name="Riley R."/>
            <person name="LaButti K."/>
            <person name="Andreopoulos B."/>
            <person name="Lipzen A."/>
            <person name="Chen C."/>
            <person name="Yanf M."/>
            <person name="Daum C."/>
            <person name="Ng V."/>
            <person name="Clum A."/>
            <person name="Steindorff A."/>
            <person name="Ohm R."/>
            <person name="Martin F."/>
            <person name="Silar P."/>
            <person name="Natvig D."/>
            <person name="Lalanne C."/>
            <person name="Gautier V."/>
            <person name="Ament-velasquez S.L."/>
            <person name="Kruys A."/>
            <person name="Hutchinson M.I."/>
            <person name="Powell A.J."/>
            <person name="Barry K."/>
            <person name="Miller A.N."/>
            <person name="Grigoriev I.V."/>
            <person name="Debuchy R."/>
            <person name="Gladieux P."/>
            <person name="Thoren M.H."/>
            <person name="Johannesson H."/>
        </authorList>
    </citation>
    <scope>NUCLEOTIDE SEQUENCE</scope>
    <source>
        <strain evidence="1">SMH3391-2</strain>
    </source>
</reference>
<keyword evidence="2" id="KW-1185">Reference proteome</keyword>
<dbReference type="EMBL" id="JAULSR010000001">
    <property type="protein sequence ID" value="KAK0636989.1"/>
    <property type="molecule type" value="Genomic_DNA"/>
</dbReference>
<protein>
    <submittedName>
        <fullName evidence="1">Uncharacterized protein</fullName>
    </submittedName>
</protein>
<comment type="caution">
    <text evidence="1">The sequence shown here is derived from an EMBL/GenBank/DDBJ whole genome shotgun (WGS) entry which is preliminary data.</text>
</comment>